<dbReference type="Proteomes" id="UP000663760">
    <property type="component" value="Chromosome 4"/>
</dbReference>
<evidence type="ECO:0000313" key="1">
    <source>
        <dbReference type="EMBL" id="CAA7394762.1"/>
    </source>
</evidence>
<proteinExistence type="predicted"/>
<dbReference type="PANTHER" id="PTHR47481">
    <property type="match status" value="1"/>
</dbReference>
<evidence type="ECO:0000313" key="2">
    <source>
        <dbReference type="Proteomes" id="UP000663760"/>
    </source>
</evidence>
<organism evidence="1 2">
    <name type="scientific">Spirodela intermedia</name>
    <name type="common">Intermediate duckweed</name>
    <dbReference type="NCBI Taxonomy" id="51605"/>
    <lineage>
        <taxon>Eukaryota</taxon>
        <taxon>Viridiplantae</taxon>
        <taxon>Streptophyta</taxon>
        <taxon>Embryophyta</taxon>
        <taxon>Tracheophyta</taxon>
        <taxon>Spermatophyta</taxon>
        <taxon>Magnoliopsida</taxon>
        <taxon>Liliopsida</taxon>
        <taxon>Araceae</taxon>
        <taxon>Lemnoideae</taxon>
        <taxon>Spirodela</taxon>
    </lineage>
</organism>
<dbReference type="PANTHER" id="PTHR47481:SF5">
    <property type="entry name" value="RIBONUCLEASE H-LIKE DOMAIN, GAG-PRE-INTEGRASE DOMAIN, GAG-POLYPEPTIDE OF LTR COPIA-TYPE-RELATED"/>
    <property type="match status" value="1"/>
</dbReference>
<dbReference type="OrthoDB" id="694440at2759"/>
<gene>
    <name evidence="1" type="ORF">SI8410_04005423</name>
</gene>
<protein>
    <submittedName>
        <fullName evidence="1">Uncharacterized protein</fullName>
    </submittedName>
</protein>
<dbReference type="AlphaFoldDB" id="A0A7I8KBA3"/>
<sequence length="119" mass="13432">MTTTKVTTTATTTSVAHLLRLKLLKSNYLMWKTQFLPLLRSQGLSPIVDLRHCQPDPPGNFIVNPKYEAWYKNGRMVFSWIVSSLKKSVFPTIVDLHTAKSAWHAFARAYASGNPIKIA</sequence>
<reference evidence="1" key="1">
    <citation type="submission" date="2020-02" db="EMBL/GenBank/DDBJ databases">
        <authorList>
            <person name="Scholz U."/>
            <person name="Mascher M."/>
            <person name="Fiebig A."/>
        </authorList>
    </citation>
    <scope>NUCLEOTIDE SEQUENCE</scope>
</reference>
<keyword evidence="2" id="KW-1185">Reference proteome</keyword>
<accession>A0A7I8KBA3</accession>
<dbReference type="EMBL" id="LR746267">
    <property type="protein sequence ID" value="CAA7394762.1"/>
    <property type="molecule type" value="Genomic_DNA"/>
</dbReference>
<name>A0A7I8KBA3_SPIIN</name>